<dbReference type="PROSITE" id="PS00211">
    <property type="entry name" value="ABC_TRANSPORTER_1"/>
    <property type="match status" value="2"/>
</dbReference>
<evidence type="ECO:0000256" key="4">
    <source>
        <dbReference type="ARBA" id="ARBA00022475"/>
    </source>
</evidence>
<dbReference type="GO" id="GO:0015833">
    <property type="term" value="P:peptide transport"/>
    <property type="evidence" value="ECO:0007669"/>
    <property type="project" value="InterPro"/>
</dbReference>
<dbReference type="PANTHER" id="PTHR43297">
    <property type="entry name" value="OLIGOPEPTIDE TRANSPORT ATP-BINDING PROTEIN APPD"/>
    <property type="match status" value="1"/>
</dbReference>
<dbReference type="SMART" id="SM00382">
    <property type="entry name" value="AAA"/>
    <property type="match status" value="2"/>
</dbReference>
<organism evidence="9 10">
    <name type="scientific">Mobilisporobacter senegalensis</name>
    <dbReference type="NCBI Taxonomy" id="1329262"/>
    <lineage>
        <taxon>Bacteria</taxon>
        <taxon>Bacillati</taxon>
        <taxon>Bacillota</taxon>
        <taxon>Clostridia</taxon>
        <taxon>Lachnospirales</taxon>
        <taxon>Lachnospiraceae</taxon>
        <taxon>Mobilisporobacter</taxon>
    </lineage>
</organism>
<protein>
    <submittedName>
        <fullName evidence="9">Peptide/nickel transport system ATP-binding protein</fullName>
    </submittedName>
</protein>
<dbReference type="Proteomes" id="UP000273083">
    <property type="component" value="Unassembled WGS sequence"/>
</dbReference>
<evidence type="ECO:0000256" key="5">
    <source>
        <dbReference type="ARBA" id="ARBA00022741"/>
    </source>
</evidence>
<dbReference type="Gene3D" id="3.40.50.300">
    <property type="entry name" value="P-loop containing nucleotide triphosphate hydrolases"/>
    <property type="match status" value="2"/>
</dbReference>
<evidence type="ECO:0000313" key="9">
    <source>
        <dbReference type="EMBL" id="ROR23437.1"/>
    </source>
</evidence>
<dbReference type="GO" id="GO:0005886">
    <property type="term" value="C:plasma membrane"/>
    <property type="evidence" value="ECO:0007669"/>
    <property type="project" value="UniProtKB-SubCell"/>
</dbReference>
<proteinExistence type="inferred from homology"/>
<comment type="similarity">
    <text evidence="2">Belongs to the ABC transporter superfamily.</text>
</comment>
<comment type="subcellular location">
    <subcellularLocation>
        <location evidence="1">Cell membrane</location>
        <topology evidence="1">Peripheral membrane protein</topology>
    </subcellularLocation>
</comment>
<accession>A0A3N1XF62</accession>
<evidence type="ECO:0000256" key="6">
    <source>
        <dbReference type="ARBA" id="ARBA00022840"/>
    </source>
</evidence>
<name>A0A3N1XF62_9FIRM</name>
<dbReference type="InterPro" id="IPR003593">
    <property type="entry name" value="AAA+_ATPase"/>
</dbReference>
<evidence type="ECO:0000256" key="2">
    <source>
        <dbReference type="ARBA" id="ARBA00005417"/>
    </source>
</evidence>
<feature type="domain" description="ABC transporter" evidence="8">
    <location>
        <begin position="361"/>
        <end position="612"/>
    </location>
</feature>
<evidence type="ECO:0000259" key="8">
    <source>
        <dbReference type="PROSITE" id="PS50893"/>
    </source>
</evidence>
<dbReference type="InterPro" id="IPR027417">
    <property type="entry name" value="P-loop_NTPase"/>
</dbReference>
<dbReference type="AlphaFoldDB" id="A0A3N1XF62"/>
<dbReference type="SUPFAM" id="SSF52540">
    <property type="entry name" value="P-loop containing nucleoside triphosphate hydrolases"/>
    <property type="match status" value="2"/>
</dbReference>
<dbReference type="InterPro" id="IPR003439">
    <property type="entry name" value="ABC_transporter-like_ATP-bd"/>
</dbReference>
<dbReference type="PROSITE" id="PS50893">
    <property type="entry name" value="ABC_TRANSPORTER_2"/>
    <property type="match status" value="2"/>
</dbReference>
<evidence type="ECO:0000313" key="10">
    <source>
        <dbReference type="Proteomes" id="UP000273083"/>
    </source>
</evidence>
<comment type="caution">
    <text evidence="9">The sequence shown here is derived from an EMBL/GenBank/DDBJ whole genome shotgun (WGS) entry which is preliminary data.</text>
</comment>
<keyword evidence="7" id="KW-0472">Membrane</keyword>
<dbReference type="GO" id="GO:0005524">
    <property type="term" value="F:ATP binding"/>
    <property type="evidence" value="ECO:0007669"/>
    <property type="project" value="UniProtKB-KW"/>
</dbReference>
<keyword evidence="5" id="KW-0547">Nucleotide-binding</keyword>
<feature type="domain" description="ABC transporter" evidence="8">
    <location>
        <begin position="11"/>
        <end position="265"/>
    </location>
</feature>
<dbReference type="InterPro" id="IPR050388">
    <property type="entry name" value="ABC_Ni/Peptide_Import"/>
</dbReference>
<dbReference type="NCBIfam" id="NF007739">
    <property type="entry name" value="PRK10419.1"/>
    <property type="match status" value="2"/>
</dbReference>
<dbReference type="Pfam" id="PF00005">
    <property type="entry name" value="ABC_tran"/>
    <property type="match status" value="2"/>
</dbReference>
<dbReference type="InterPro" id="IPR013563">
    <property type="entry name" value="Oligopep_ABC_C"/>
</dbReference>
<dbReference type="NCBIfam" id="TIGR01727">
    <property type="entry name" value="oligo_HPY"/>
    <property type="match status" value="2"/>
</dbReference>
<dbReference type="GO" id="GO:0016887">
    <property type="term" value="F:ATP hydrolysis activity"/>
    <property type="evidence" value="ECO:0007669"/>
    <property type="project" value="InterPro"/>
</dbReference>
<gene>
    <name evidence="9" type="ORF">EDD66_11444</name>
</gene>
<evidence type="ECO:0000256" key="7">
    <source>
        <dbReference type="ARBA" id="ARBA00023136"/>
    </source>
</evidence>
<evidence type="ECO:0000256" key="3">
    <source>
        <dbReference type="ARBA" id="ARBA00022448"/>
    </source>
</evidence>
<keyword evidence="6 9" id="KW-0067">ATP-binding</keyword>
<dbReference type="EMBL" id="RJVG01000014">
    <property type="protein sequence ID" value="ROR23437.1"/>
    <property type="molecule type" value="Genomic_DNA"/>
</dbReference>
<evidence type="ECO:0000256" key="1">
    <source>
        <dbReference type="ARBA" id="ARBA00004202"/>
    </source>
</evidence>
<keyword evidence="4" id="KW-1003">Cell membrane</keyword>
<dbReference type="Pfam" id="PF08352">
    <property type="entry name" value="oligo_HPY"/>
    <property type="match status" value="2"/>
</dbReference>
<keyword evidence="3" id="KW-0813">Transport</keyword>
<dbReference type="CDD" id="cd03257">
    <property type="entry name" value="ABC_NikE_OppD_transporters"/>
    <property type="match status" value="2"/>
</dbReference>
<sequence>MTGGERMDNLLELKNIQTCFRMDGKDVRAVDGVSIYLKRGEIVGIVGESGSGKSVTMLSMLQLISTPGRVAGGEVHMEGVKGDFFKYKANSDQMREIRGGKISMIFQEPMTSLNPVLTIGYQIRESIMLHLKLNKEEARKKAVEILKMVNIPDAEERFDYYPQQFSGGMRQRIMIAMAMSSEPDVLIADEATTALDVTTQEQLLEMIRDVAKKTNTAVVIVTHNLGIVARYAERIYVMYSGSVVEMTDTLRTFKNPKHPYTRSLLRAIPRLNDPKDRVLIPIDGLPPNPATRPEYCPFYDRCEYRMDKCIAKGKPKLVEVEPDHFSSCCLTKEELEQKEIEIQNKEIHTAPIKTIKNELCLDIKDIKKYFAVYEGILHKKVGDIKAIEDITFQLRKGETLGIVGESGCGKTTLARSIMRVYKPDSGQVIFNGENIAEYKDKELKPFRPQMSMIFQDPFSSLDPRQTAGSVVGESLLVHKLVKNRVEYDAKVDELFRIVGLDPALKNRVAHEFSGGQRQRIGIARAISSNPSLIICDEPISALDVSIQAQIINLLEELQAKLGISYLFIAHDLAVVKHISDRILVMYLGRIVEIADCLDLYENTLHPYTKALLSAVPVADPEVEASRGRVQIKGEVPSIRKRPAGCPFHNRCPHAIERCKKEVPKLRTIGESHQVACFLYD</sequence>
<dbReference type="InterPro" id="IPR017871">
    <property type="entry name" value="ABC_transporter-like_CS"/>
</dbReference>
<dbReference type="NCBIfam" id="NF008453">
    <property type="entry name" value="PRK11308.1"/>
    <property type="match status" value="2"/>
</dbReference>
<dbReference type="PANTHER" id="PTHR43297:SF2">
    <property type="entry name" value="DIPEPTIDE TRANSPORT ATP-BINDING PROTEIN DPPD"/>
    <property type="match status" value="1"/>
</dbReference>
<reference evidence="9 10" key="1">
    <citation type="submission" date="2018-11" db="EMBL/GenBank/DDBJ databases">
        <title>Genomic Encyclopedia of Type Strains, Phase IV (KMG-IV): sequencing the most valuable type-strain genomes for metagenomic binning, comparative biology and taxonomic classification.</title>
        <authorList>
            <person name="Goeker M."/>
        </authorList>
    </citation>
    <scope>NUCLEOTIDE SEQUENCE [LARGE SCALE GENOMIC DNA]</scope>
    <source>
        <strain evidence="9 10">DSM 26537</strain>
    </source>
</reference>
<keyword evidence="10" id="KW-1185">Reference proteome</keyword>
<dbReference type="FunFam" id="3.40.50.300:FF:000016">
    <property type="entry name" value="Oligopeptide ABC transporter ATP-binding component"/>
    <property type="match status" value="2"/>
</dbReference>